<keyword evidence="3" id="KW-0732">Signal</keyword>
<feature type="chain" id="PRO_5046322459" evidence="3">
    <location>
        <begin position="22"/>
        <end position="180"/>
    </location>
</feature>
<sequence length="180" mass="18944">MNTLVLAMMAPLMLAPPPVTEGTFKTWRDEARAVTYDTAVVPAGARATVTIIQNHAGVRVSLLATGLTPGRPYGAHLHTNPCGKDPAAAGPHYQNRLDPAAGPGKPSTDPAYANSRNEVWLDLIADRNGVGRAVTAQDWTFDDRQARSLVLHAEHTHTAPGEAGTAGARLACLTLPIALS</sequence>
<accession>A0ABW4ABY2</accession>
<dbReference type="Gene3D" id="2.60.40.200">
    <property type="entry name" value="Superoxide dismutase, copper/zinc binding domain"/>
    <property type="match status" value="1"/>
</dbReference>
<gene>
    <name evidence="5" type="ORF">ACFQ5G_22255</name>
</gene>
<proteinExistence type="inferred from homology"/>
<evidence type="ECO:0000256" key="1">
    <source>
        <dbReference type="ARBA" id="ARBA00010457"/>
    </source>
</evidence>
<evidence type="ECO:0000313" key="5">
    <source>
        <dbReference type="EMBL" id="MFD1368084.1"/>
    </source>
</evidence>
<dbReference type="InterPro" id="IPR001424">
    <property type="entry name" value="SOD_Cu_Zn_dom"/>
</dbReference>
<dbReference type="SUPFAM" id="SSF49329">
    <property type="entry name" value="Cu,Zn superoxide dismutase-like"/>
    <property type="match status" value="1"/>
</dbReference>
<dbReference type="EMBL" id="JBHTMK010000031">
    <property type="protein sequence ID" value="MFD1368084.1"/>
    <property type="molecule type" value="Genomic_DNA"/>
</dbReference>
<evidence type="ECO:0000259" key="4">
    <source>
        <dbReference type="Pfam" id="PF00080"/>
    </source>
</evidence>
<dbReference type="InterPro" id="IPR036423">
    <property type="entry name" value="SOD-like_Cu/Zn_dom_sf"/>
</dbReference>
<feature type="domain" description="Superoxide dismutase copper/zinc binding" evidence="4">
    <location>
        <begin position="47"/>
        <end position="172"/>
    </location>
</feature>
<reference evidence="6" key="1">
    <citation type="journal article" date="2019" name="Int. J. Syst. Evol. Microbiol.">
        <title>The Global Catalogue of Microorganisms (GCM) 10K type strain sequencing project: providing services to taxonomists for standard genome sequencing and annotation.</title>
        <authorList>
            <consortium name="The Broad Institute Genomics Platform"/>
            <consortium name="The Broad Institute Genome Sequencing Center for Infectious Disease"/>
            <person name="Wu L."/>
            <person name="Ma J."/>
        </authorList>
    </citation>
    <scope>NUCLEOTIDE SEQUENCE [LARGE SCALE GENOMIC DNA]</scope>
    <source>
        <strain evidence="6">CCM 7526</strain>
    </source>
</reference>
<dbReference type="Proteomes" id="UP001597183">
    <property type="component" value="Unassembled WGS sequence"/>
</dbReference>
<organism evidence="5 6">
    <name type="scientific">Actinoplanes sichuanensis</name>
    <dbReference type="NCBI Taxonomy" id="512349"/>
    <lineage>
        <taxon>Bacteria</taxon>
        <taxon>Bacillati</taxon>
        <taxon>Actinomycetota</taxon>
        <taxon>Actinomycetes</taxon>
        <taxon>Micromonosporales</taxon>
        <taxon>Micromonosporaceae</taxon>
        <taxon>Actinoplanes</taxon>
    </lineage>
</organism>
<evidence type="ECO:0000256" key="2">
    <source>
        <dbReference type="SAM" id="MobiDB-lite"/>
    </source>
</evidence>
<feature type="region of interest" description="Disordered" evidence="2">
    <location>
        <begin position="83"/>
        <end position="111"/>
    </location>
</feature>
<comment type="caution">
    <text evidence="5">The sequence shown here is derived from an EMBL/GenBank/DDBJ whole genome shotgun (WGS) entry which is preliminary data.</text>
</comment>
<dbReference type="Pfam" id="PF00080">
    <property type="entry name" value="Sod_Cu"/>
    <property type="match status" value="1"/>
</dbReference>
<keyword evidence="6" id="KW-1185">Reference proteome</keyword>
<dbReference type="RefSeq" id="WP_317787487.1">
    <property type="nucleotide sequence ID" value="NZ_AP028461.1"/>
</dbReference>
<evidence type="ECO:0000256" key="3">
    <source>
        <dbReference type="SAM" id="SignalP"/>
    </source>
</evidence>
<feature type="signal peptide" evidence="3">
    <location>
        <begin position="1"/>
        <end position="21"/>
    </location>
</feature>
<name>A0ABW4ABY2_9ACTN</name>
<comment type="similarity">
    <text evidence="1">Belongs to the Cu-Zn superoxide dismutase family.</text>
</comment>
<protein>
    <submittedName>
        <fullName evidence="5">Superoxide dismutase family protein</fullName>
    </submittedName>
</protein>
<evidence type="ECO:0000313" key="6">
    <source>
        <dbReference type="Proteomes" id="UP001597183"/>
    </source>
</evidence>